<dbReference type="PROSITE" id="PS50208">
    <property type="entry name" value="CASPASE_P20"/>
    <property type="match status" value="1"/>
</dbReference>
<name>X1H0N6_9ZZZZ</name>
<dbReference type="PANTHER" id="PTHR22576:SF37">
    <property type="entry name" value="MUCOSA-ASSOCIATED LYMPHOID TISSUE LYMPHOMA TRANSLOCATION PROTEIN 1"/>
    <property type="match status" value="1"/>
</dbReference>
<reference evidence="2" key="1">
    <citation type="journal article" date="2014" name="Front. Microbiol.">
        <title>High frequency of phylogenetically diverse reductive dehalogenase-homologous genes in deep subseafloor sedimentary metagenomes.</title>
        <authorList>
            <person name="Kawai M."/>
            <person name="Futagami T."/>
            <person name="Toyoda A."/>
            <person name="Takaki Y."/>
            <person name="Nishi S."/>
            <person name="Hori S."/>
            <person name="Arai W."/>
            <person name="Tsubouchi T."/>
            <person name="Morono Y."/>
            <person name="Uchiyama I."/>
            <person name="Ito T."/>
            <person name="Fujiyama A."/>
            <person name="Inagaki F."/>
            <person name="Takami H."/>
        </authorList>
    </citation>
    <scope>NUCLEOTIDE SEQUENCE</scope>
    <source>
        <strain evidence="2">Expedition CK06-06</strain>
    </source>
</reference>
<feature type="non-terminal residue" evidence="2">
    <location>
        <position position="1"/>
    </location>
</feature>
<dbReference type="AlphaFoldDB" id="X1H0N6"/>
<dbReference type="SUPFAM" id="SSF52129">
    <property type="entry name" value="Caspase-like"/>
    <property type="match status" value="1"/>
</dbReference>
<evidence type="ECO:0000313" key="2">
    <source>
        <dbReference type="EMBL" id="GAH62952.1"/>
    </source>
</evidence>
<proteinExistence type="predicted"/>
<sequence>IKIGSLSSGVDKNIPVNTGKYPNRVALIIGNEDYSGTLNAEINVVYARNDAQVFREYAFNTLGVEERNLTLLTDATAGVMRREIDRAARLIEKMGSSSELIFYYAGHGFPDEATQVPYLVPVDVNATNLSVAIKLSEVYDKFGNSGAGRVTVFLDACFSGGGRNQGLLTARAVKIKPKTETVKGNMVVFTASSGEQSSLPLETEMHGMFTYFLLKKLQESKGNTNYKEFADYLRYNVPIESLRVNGKDQEPEVIVSSDVKDSWGT</sequence>
<dbReference type="EMBL" id="BARU01030368">
    <property type="protein sequence ID" value="GAH62952.1"/>
    <property type="molecule type" value="Genomic_DNA"/>
</dbReference>
<dbReference type="Gene3D" id="3.40.50.1460">
    <property type="match status" value="1"/>
</dbReference>
<dbReference type="PANTHER" id="PTHR22576">
    <property type="entry name" value="MUCOSA ASSOCIATED LYMPHOID TISSUE LYMPHOMA TRANSLOCATION PROTEIN 1/PARACASPASE"/>
    <property type="match status" value="1"/>
</dbReference>
<dbReference type="InterPro" id="IPR001309">
    <property type="entry name" value="Pept_C14_p20"/>
</dbReference>
<dbReference type="InterPro" id="IPR011600">
    <property type="entry name" value="Pept_C14_caspase"/>
</dbReference>
<accession>X1H0N6</accession>
<organism evidence="2">
    <name type="scientific">marine sediment metagenome</name>
    <dbReference type="NCBI Taxonomy" id="412755"/>
    <lineage>
        <taxon>unclassified sequences</taxon>
        <taxon>metagenomes</taxon>
        <taxon>ecological metagenomes</taxon>
    </lineage>
</organism>
<feature type="non-terminal residue" evidence="2">
    <location>
        <position position="265"/>
    </location>
</feature>
<feature type="domain" description="Caspase family p20" evidence="1">
    <location>
        <begin position="22"/>
        <end position="108"/>
    </location>
</feature>
<protein>
    <recommendedName>
        <fullName evidence="1">Caspase family p20 domain-containing protein</fullName>
    </recommendedName>
</protein>
<gene>
    <name evidence="2" type="ORF">S03H2_48203</name>
</gene>
<dbReference type="GO" id="GO:0006508">
    <property type="term" value="P:proteolysis"/>
    <property type="evidence" value="ECO:0007669"/>
    <property type="project" value="InterPro"/>
</dbReference>
<dbReference type="InterPro" id="IPR052039">
    <property type="entry name" value="Caspase-related_regulators"/>
</dbReference>
<dbReference type="InterPro" id="IPR029030">
    <property type="entry name" value="Caspase-like_dom_sf"/>
</dbReference>
<evidence type="ECO:0000259" key="1">
    <source>
        <dbReference type="PROSITE" id="PS50208"/>
    </source>
</evidence>
<dbReference type="Pfam" id="PF00656">
    <property type="entry name" value="Peptidase_C14"/>
    <property type="match status" value="1"/>
</dbReference>
<comment type="caution">
    <text evidence="2">The sequence shown here is derived from an EMBL/GenBank/DDBJ whole genome shotgun (WGS) entry which is preliminary data.</text>
</comment>
<dbReference type="GO" id="GO:0004197">
    <property type="term" value="F:cysteine-type endopeptidase activity"/>
    <property type="evidence" value="ECO:0007669"/>
    <property type="project" value="InterPro"/>
</dbReference>